<dbReference type="InterPro" id="IPR029061">
    <property type="entry name" value="THDP-binding"/>
</dbReference>
<evidence type="ECO:0000256" key="7">
    <source>
        <dbReference type="ARBA" id="ARBA00022723"/>
    </source>
</evidence>
<keyword evidence="19" id="KW-1133">Transmembrane helix</keyword>
<feature type="active site" description="Proton donor" evidence="13">
    <location>
        <position position="425"/>
    </location>
</feature>
<dbReference type="GO" id="GO:0009052">
    <property type="term" value="P:pentose-phosphate shunt, non-oxidative branch"/>
    <property type="evidence" value="ECO:0007669"/>
    <property type="project" value="UniProtKB-ARBA"/>
</dbReference>
<keyword evidence="22" id="KW-1185">Reference proteome</keyword>
<feature type="binding site" evidence="15">
    <location>
        <begin position="129"/>
        <end position="131"/>
    </location>
    <ligand>
        <name>thiamine diphosphate</name>
        <dbReference type="ChEBI" id="CHEBI:58937"/>
    </ligand>
</feature>
<dbReference type="Gene3D" id="3.40.50.920">
    <property type="match status" value="1"/>
</dbReference>
<dbReference type="FunFam" id="3.40.50.920:FF:000003">
    <property type="entry name" value="Transketolase"/>
    <property type="match status" value="1"/>
</dbReference>
<sequence>MNQSTHSHSQPVFNPPLNQRPLANAIRALAMDAVQKANSGHPGAPMGMADIAEVLWRQILRHNPSNPDWVNRDRFVLSNGHGSMLQYALLHLTGYDVSIEDIKQFRQLHSKTPGHPEYGYTVGVETTTGPLGQGIANAVGFAVAEKTLAAQFNRDGLAVVDHFTYCFLGDGCLMEGISHEVCSLAGTLQLGKLIAFYDDNGISIDGEVEGWFSDDTQKRFESYGWHVIKVDGHDAHAIREATLAAQAESAKPSLIICKTIIGLGSPNKQGKEESHGAPLGAAEILLAREELGWTDDAFVISDEIYEAWDGKAKGAALEQHWDSVFDIYQSRYPELAAELKRRLSGTLPADFEEKANAFIADCNEKAETIASRKASLNTLSALGPILPELLGGSADLAGSNFTIWKGCEGIQDNPAGNYIHYGVREFGMTAMANGIALHGGFIPYVATFLIFMEYARNAVRMSALMKQRVIHVYTHDSIGLGEDGPTHQPIEQIASLRGTPNLHLWRPADTVESAVAWKLALQRQDGPTALIFSRQNLPFQTRSVAQLADVAKGGYVLAAEKGVLKAIIIATGSEIALAMEAHAQLDGVRVVSMPSCEVFIEQSAEYRESVLPSAVRARVAVEAAHVDYWWKFVGLDGRVIGMRSFGESAPAGKLYEHFGITTQAVVDAVNELVG</sequence>
<dbReference type="PANTHER" id="PTHR43522">
    <property type="entry name" value="TRANSKETOLASE"/>
    <property type="match status" value="1"/>
</dbReference>
<dbReference type="FunFam" id="3.40.50.970:FF:000004">
    <property type="entry name" value="Transketolase"/>
    <property type="match status" value="1"/>
</dbReference>
<evidence type="ECO:0000256" key="14">
    <source>
        <dbReference type="PIRSR" id="PIRSR605478-2"/>
    </source>
</evidence>
<keyword evidence="7 16" id="KW-0479">Metal-binding</keyword>
<evidence type="ECO:0000259" key="20">
    <source>
        <dbReference type="SMART" id="SM00861"/>
    </source>
</evidence>
<evidence type="ECO:0000256" key="17">
    <source>
        <dbReference type="PIRSR" id="PIRSR605478-5"/>
    </source>
</evidence>
<dbReference type="NCBIfam" id="TIGR00232">
    <property type="entry name" value="tktlase_bact"/>
    <property type="match status" value="1"/>
</dbReference>
<feature type="binding site" evidence="14">
    <location>
        <position position="483"/>
    </location>
    <ligand>
        <name>substrate</name>
    </ligand>
</feature>
<dbReference type="InterPro" id="IPR005478">
    <property type="entry name" value="Transketolase_bac-like"/>
</dbReference>
<evidence type="ECO:0000256" key="19">
    <source>
        <dbReference type="SAM" id="Phobius"/>
    </source>
</evidence>
<dbReference type="InterPro" id="IPR049557">
    <property type="entry name" value="Transketolase_CS"/>
</dbReference>
<dbReference type="OrthoDB" id="8732661at2"/>
<dbReference type="RefSeq" id="WP_114898637.1">
    <property type="nucleotide sequence ID" value="NZ_CP031222.1"/>
</dbReference>
<feature type="binding site" evidence="14">
    <location>
        <position position="41"/>
    </location>
    <ligand>
        <name>substrate</name>
    </ligand>
</feature>
<evidence type="ECO:0000256" key="18">
    <source>
        <dbReference type="RuleBase" id="RU004996"/>
    </source>
</evidence>
<feature type="domain" description="Transketolase-like pyrimidine-binding" evidence="20">
    <location>
        <begin position="369"/>
        <end position="539"/>
    </location>
</feature>
<feature type="binding site" evidence="16">
    <location>
        <position position="170"/>
    </location>
    <ligand>
        <name>Mg(2+)</name>
        <dbReference type="ChEBI" id="CHEBI:18420"/>
    </ligand>
</feature>
<feature type="binding site" evidence="15">
    <location>
        <position position="200"/>
    </location>
    <ligand>
        <name>thiamine diphosphate</name>
        <dbReference type="ChEBI" id="CHEBI:58937"/>
    </ligand>
</feature>
<evidence type="ECO:0000313" key="21">
    <source>
        <dbReference type="EMBL" id="AXI02527.1"/>
    </source>
</evidence>
<dbReference type="EMBL" id="CP031222">
    <property type="protein sequence ID" value="AXI02527.1"/>
    <property type="molecule type" value="Genomic_DNA"/>
</dbReference>
<reference evidence="21 22" key="1">
    <citation type="submission" date="2018-07" db="EMBL/GenBank/DDBJ databases">
        <title>Genome sequencing of Moraxellaceae gen. HYN0046.</title>
        <authorList>
            <person name="Kim M."/>
            <person name="Yi H."/>
        </authorList>
    </citation>
    <scope>NUCLEOTIDE SEQUENCE [LARGE SCALE GENOMIC DNA]</scope>
    <source>
        <strain evidence="21 22">HYN0046</strain>
    </source>
</reference>
<comment type="cofactor">
    <cofactor evidence="1">
        <name>Ca(2+)</name>
        <dbReference type="ChEBI" id="CHEBI:29108"/>
    </cofactor>
</comment>
<dbReference type="SMART" id="SM00861">
    <property type="entry name" value="Transket_pyr"/>
    <property type="match status" value="1"/>
</dbReference>
<keyword evidence="19" id="KW-0812">Transmembrane</keyword>
<evidence type="ECO:0000256" key="13">
    <source>
        <dbReference type="PIRSR" id="PIRSR605478-1"/>
    </source>
</evidence>
<feature type="binding site" evidence="15">
    <location>
        <position position="275"/>
    </location>
    <ligand>
        <name>thiamine diphosphate</name>
        <dbReference type="ChEBI" id="CHEBI:58937"/>
    </ligand>
</feature>
<comment type="catalytic activity">
    <reaction evidence="11 18">
        <text>D-sedoheptulose 7-phosphate + D-glyceraldehyde 3-phosphate = aldehydo-D-ribose 5-phosphate + D-xylulose 5-phosphate</text>
        <dbReference type="Rhea" id="RHEA:10508"/>
        <dbReference type="ChEBI" id="CHEBI:57483"/>
        <dbReference type="ChEBI" id="CHEBI:57737"/>
        <dbReference type="ChEBI" id="CHEBI:58273"/>
        <dbReference type="ChEBI" id="CHEBI:59776"/>
        <dbReference type="EC" id="2.2.1.1"/>
    </reaction>
</comment>
<dbReference type="SUPFAM" id="SSF52922">
    <property type="entry name" value="TK C-terminal domain-like"/>
    <property type="match status" value="1"/>
</dbReference>
<keyword evidence="9 16" id="KW-0460">Magnesium</keyword>
<comment type="cofactor">
    <cofactor evidence="2">
        <name>Co(2+)</name>
        <dbReference type="ChEBI" id="CHEBI:48828"/>
    </cofactor>
</comment>
<dbReference type="PANTHER" id="PTHR43522:SF2">
    <property type="entry name" value="TRANSKETOLASE 1-RELATED"/>
    <property type="match status" value="1"/>
</dbReference>
<dbReference type="KEGG" id="mbah:HYN46_06610"/>
<gene>
    <name evidence="21" type="primary">tkt</name>
    <name evidence="21" type="ORF">HYN46_06610</name>
</gene>
<evidence type="ECO:0000256" key="12">
    <source>
        <dbReference type="NCBIfam" id="TIGR00232"/>
    </source>
</evidence>
<evidence type="ECO:0000256" key="5">
    <source>
        <dbReference type="ARBA" id="ARBA00013152"/>
    </source>
</evidence>
<evidence type="ECO:0000256" key="2">
    <source>
        <dbReference type="ARBA" id="ARBA00001941"/>
    </source>
</evidence>
<proteinExistence type="inferred from homology"/>
<dbReference type="GO" id="GO:0005829">
    <property type="term" value="C:cytosol"/>
    <property type="evidence" value="ECO:0007669"/>
    <property type="project" value="TreeGrafter"/>
</dbReference>
<dbReference type="Pfam" id="PF02779">
    <property type="entry name" value="Transket_pyr"/>
    <property type="match status" value="1"/>
</dbReference>
<feature type="binding site" evidence="15">
    <location>
        <position position="451"/>
    </location>
    <ligand>
        <name>thiamine diphosphate</name>
        <dbReference type="ChEBI" id="CHEBI:58937"/>
    </ligand>
</feature>
<dbReference type="InterPro" id="IPR009014">
    <property type="entry name" value="Transketo_C/PFOR_II"/>
</dbReference>
<evidence type="ECO:0000256" key="8">
    <source>
        <dbReference type="ARBA" id="ARBA00022837"/>
    </source>
</evidence>
<dbReference type="CDD" id="cd02012">
    <property type="entry name" value="TPP_TK"/>
    <property type="match status" value="1"/>
</dbReference>
<dbReference type="Pfam" id="PF00456">
    <property type="entry name" value="Transketolase_N"/>
    <property type="match status" value="1"/>
</dbReference>
<feature type="binding site" evidence="14">
    <location>
        <position position="475"/>
    </location>
    <ligand>
        <name>substrate</name>
    </ligand>
</feature>
<comment type="subunit">
    <text evidence="4 18">Homodimer.</text>
</comment>
<comment type="cofactor">
    <cofactor evidence="16">
        <name>Mg(2+)</name>
        <dbReference type="ChEBI" id="CHEBI:18420"/>
    </cofactor>
    <text evidence="16">Binds 1 Mg(2+) ion per subunit. Can also utilize other divalent metal cations, such as Ca(2+), Mn(2+) and Co(2+).</text>
</comment>
<dbReference type="InterPro" id="IPR033247">
    <property type="entry name" value="Transketolase_fam"/>
</dbReference>
<name>A0A345P5G8_9GAMM</name>
<dbReference type="PROSITE" id="PS00802">
    <property type="entry name" value="TRANSKETOLASE_2"/>
    <property type="match status" value="1"/>
</dbReference>
<feature type="binding site" evidence="14">
    <location>
        <position position="534"/>
    </location>
    <ligand>
        <name>substrate</name>
    </ligand>
</feature>
<dbReference type="FunFam" id="3.40.50.970:FF:000003">
    <property type="entry name" value="Transketolase"/>
    <property type="match status" value="1"/>
</dbReference>
<dbReference type="InterPro" id="IPR005475">
    <property type="entry name" value="Transketolase-like_Pyr-bd"/>
</dbReference>
<feature type="transmembrane region" description="Helical" evidence="19">
    <location>
        <begin position="435"/>
        <end position="455"/>
    </location>
</feature>
<comment type="function">
    <text evidence="18">Catalyzes the transfer of a two-carbon ketol group from a ketose donor to an aldose acceptor, via a covalent intermediate with the cofactor thiamine pyrophosphate.</text>
</comment>
<organism evidence="21 22">
    <name type="scientific">Aquirhabdus parva</name>
    <dbReference type="NCBI Taxonomy" id="2283318"/>
    <lineage>
        <taxon>Bacteria</taxon>
        <taxon>Pseudomonadati</taxon>
        <taxon>Pseudomonadota</taxon>
        <taxon>Gammaproteobacteria</taxon>
        <taxon>Moraxellales</taxon>
        <taxon>Moraxellaceae</taxon>
        <taxon>Aquirhabdus</taxon>
    </lineage>
</organism>
<comment type="cofactor">
    <cofactor evidence="15">
        <name>thiamine diphosphate</name>
        <dbReference type="ChEBI" id="CHEBI:58937"/>
    </cofactor>
    <text evidence="15">Binds 1 thiamine pyrophosphate per subunit. During the reaction, the substrate forms a covalent intermediate with the cofactor.</text>
</comment>
<comment type="cofactor">
    <cofactor evidence="18">
        <name>Mg(2+)</name>
        <dbReference type="ChEBI" id="CHEBI:18420"/>
    </cofactor>
    <cofactor evidence="18">
        <name>Ca(2+)</name>
        <dbReference type="ChEBI" id="CHEBI:29108"/>
    </cofactor>
    <cofactor evidence="18">
        <name>Mn(2+)</name>
        <dbReference type="ChEBI" id="CHEBI:29035"/>
    </cofactor>
    <cofactor evidence="18">
        <name>Co(2+)</name>
        <dbReference type="ChEBI" id="CHEBI:48828"/>
    </cofactor>
    <text evidence="18">Binds 1 Mg(2+) ion per subunit. Can also utilize other divalent metal cations, such as Ca(2+), Mn(2+) and Co(2+).</text>
</comment>
<feature type="binding site" evidence="16">
    <location>
        <position position="200"/>
    </location>
    <ligand>
        <name>Mg(2+)</name>
        <dbReference type="ChEBI" id="CHEBI:18420"/>
    </ligand>
</feature>
<evidence type="ECO:0000256" key="10">
    <source>
        <dbReference type="ARBA" id="ARBA00023052"/>
    </source>
</evidence>
<feature type="binding site" evidence="14">
    <location>
        <position position="372"/>
    </location>
    <ligand>
        <name>substrate</name>
    </ligand>
</feature>
<evidence type="ECO:0000256" key="6">
    <source>
        <dbReference type="ARBA" id="ARBA00022679"/>
    </source>
</evidence>
<dbReference type="Gene3D" id="3.40.50.970">
    <property type="match status" value="2"/>
</dbReference>
<dbReference type="PROSITE" id="PS00801">
    <property type="entry name" value="TRANSKETOLASE_1"/>
    <property type="match status" value="1"/>
</dbReference>
<evidence type="ECO:0000256" key="11">
    <source>
        <dbReference type="ARBA" id="ARBA00049473"/>
    </source>
</evidence>
<keyword evidence="19" id="KW-0472">Membrane</keyword>
<keyword evidence="8 18" id="KW-0106">Calcium</keyword>
<feature type="site" description="Important for catalytic activity" evidence="17">
    <location>
        <position position="41"/>
    </location>
</feature>
<evidence type="ECO:0000256" key="9">
    <source>
        <dbReference type="ARBA" id="ARBA00022842"/>
    </source>
</evidence>
<evidence type="ECO:0000256" key="1">
    <source>
        <dbReference type="ARBA" id="ARBA00001913"/>
    </source>
</evidence>
<dbReference type="AlphaFoldDB" id="A0A345P5G8"/>
<keyword evidence="6 18" id="KW-0808">Transferase</keyword>
<feature type="binding site" evidence="15">
    <location>
        <position position="171"/>
    </location>
    <ligand>
        <name>thiamine diphosphate</name>
        <dbReference type="ChEBI" id="CHEBI:58937"/>
    </ligand>
</feature>
<dbReference type="GO" id="GO:0004802">
    <property type="term" value="F:transketolase activity"/>
    <property type="evidence" value="ECO:0007669"/>
    <property type="project" value="UniProtKB-UniRule"/>
</dbReference>
<dbReference type="GO" id="GO:0046872">
    <property type="term" value="F:metal ion binding"/>
    <property type="evidence" value="ECO:0007669"/>
    <property type="project" value="UniProtKB-KW"/>
</dbReference>
<evidence type="ECO:0000256" key="3">
    <source>
        <dbReference type="ARBA" id="ARBA00007131"/>
    </source>
</evidence>
<feature type="binding site" evidence="14">
    <location>
        <position position="399"/>
    </location>
    <ligand>
        <name>substrate</name>
    </ligand>
</feature>
<evidence type="ECO:0000256" key="16">
    <source>
        <dbReference type="PIRSR" id="PIRSR605478-4"/>
    </source>
</evidence>
<evidence type="ECO:0000313" key="22">
    <source>
        <dbReference type="Proteomes" id="UP000253940"/>
    </source>
</evidence>
<accession>A0A345P5G8</accession>
<feature type="binding site" evidence="16">
    <location>
        <position position="202"/>
    </location>
    <ligand>
        <name>Mg(2+)</name>
        <dbReference type="ChEBI" id="CHEBI:18420"/>
    </ligand>
</feature>
<protein>
    <recommendedName>
        <fullName evidence="5 12">Transketolase</fullName>
        <ecNumber evidence="5 12">2.2.1.1</ecNumber>
    </recommendedName>
</protein>
<dbReference type="EC" id="2.2.1.1" evidence="5 12"/>
<feature type="binding site" evidence="15">
    <location>
        <position position="81"/>
    </location>
    <ligand>
        <name>thiamine diphosphate</name>
        <dbReference type="ChEBI" id="CHEBI:58937"/>
    </ligand>
</feature>
<feature type="binding site" evidence="14">
    <location>
        <position position="275"/>
    </location>
    <ligand>
        <name>substrate</name>
    </ligand>
</feature>
<dbReference type="Proteomes" id="UP000253940">
    <property type="component" value="Chromosome"/>
</dbReference>
<evidence type="ECO:0000256" key="4">
    <source>
        <dbReference type="ARBA" id="ARBA00011738"/>
    </source>
</evidence>
<feature type="site" description="Important for catalytic activity" evidence="17">
    <location>
        <position position="275"/>
    </location>
</feature>
<dbReference type="InterPro" id="IPR005474">
    <property type="entry name" value="Transketolase_N"/>
</dbReference>
<feature type="binding site" evidence="14">
    <location>
        <position position="487"/>
    </location>
    <ligand>
        <name>substrate</name>
    </ligand>
</feature>
<dbReference type="InterPro" id="IPR055152">
    <property type="entry name" value="Transketolase-like_C_2"/>
</dbReference>
<keyword evidence="10 15" id="KW-0786">Thiamine pyrophosphate</keyword>
<dbReference type="InterPro" id="IPR020826">
    <property type="entry name" value="Transketolase_BS"/>
</dbReference>
<dbReference type="CDD" id="cd07033">
    <property type="entry name" value="TPP_PYR_DXS_TK_like"/>
    <property type="match status" value="1"/>
</dbReference>
<comment type="similarity">
    <text evidence="3 18">Belongs to the transketolase family.</text>
</comment>
<dbReference type="SUPFAM" id="SSF52518">
    <property type="entry name" value="Thiamin diphosphate-binding fold (THDP-binding)"/>
    <property type="match status" value="2"/>
</dbReference>
<evidence type="ECO:0000256" key="15">
    <source>
        <dbReference type="PIRSR" id="PIRSR605478-3"/>
    </source>
</evidence>
<dbReference type="Pfam" id="PF22613">
    <property type="entry name" value="Transketolase_C_1"/>
    <property type="match status" value="1"/>
</dbReference>